<dbReference type="Proteomes" id="UP000421425">
    <property type="component" value="Unassembled WGS sequence"/>
</dbReference>
<evidence type="ECO:0000313" key="22">
    <source>
        <dbReference type="Proteomes" id="UP000478805"/>
    </source>
</evidence>
<dbReference type="Proteomes" id="UP000478805">
    <property type="component" value="Unassembled WGS sequence"/>
</dbReference>
<proteinExistence type="predicted"/>
<evidence type="ECO:0000313" key="5">
    <source>
        <dbReference type="EMBL" id="EDP8235072.1"/>
    </source>
</evidence>
<dbReference type="Proteomes" id="UP000287237">
    <property type="component" value="Unassembled WGS sequence"/>
</dbReference>
<dbReference type="EMBL" id="PRCE01000020">
    <property type="protein sequence ID" value="RTJ98398.1"/>
    <property type="molecule type" value="Genomic_DNA"/>
</dbReference>
<reference evidence="10" key="2">
    <citation type="submission" date="2018-01" db="EMBL/GenBank/DDBJ databases">
        <authorList>
            <person name="Kovanen S."/>
            <person name="Nieminen T."/>
            <person name="Pohja-Mykra M."/>
            <person name="Raunio-Saarnisto M."/>
            <person name="Sauvala M."/>
            <person name="Fredriksson-Ahomaa M."/>
            <person name="Hanninen M.-L."/>
            <person name="Kivisto R."/>
        </authorList>
    </citation>
    <scope>NUCLEOTIDE SEQUENCE</scope>
    <source>
        <strain evidence="10">SO-26</strain>
    </source>
</reference>
<dbReference type="Proteomes" id="UP001199644">
    <property type="component" value="Unassembled WGS sequence"/>
</dbReference>
<evidence type="ECO:0000313" key="4">
    <source>
        <dbReference type="EMBL" id="EDJ6169301.1"/>
    </source>
</evidence>
<dbReference type="EMBL" id="PQZD01000006">
    <property type="protein sequence ID" value="RTI47794.1"/>
    <property type="molecule type" value="Genomic_DNA"/>
</dbReference>
<evidence type="ECO:0000313" key="9">
    <source>
        <dbReference type="EMBL" id="OSY76190.1"/>
    </source>
</evidence>
<dbReference type="InterPro" id="IPR011990">
    <property type="entry name" value="TPR-like_helical_dom_sf"/>
</dbReference>
<name>A0A1Y2P4Z3_CAMJU</name>
<dbReference type="Proteomes" id="UP000482054">
    <property type="component" value="Unassembled WGS sequence"/>
</dbReference>
<reference evidence="1 20" key="5">
    <citation type="submission" date="2019-04" db="EMBL/GenBank/DDBJ databases">
        <authorList>
            <person name="Ashton P.M."/>
            <person name="Dallman T."/>
            <person name="Nair S."/>
            <person name="De Pinna E."/>
            <person name="Peters T."/>
            <person name="Grant K."/>
        </authorList>
    </citation>
    <scope>NUCLEOTIDE SEQUENCE [LARGE SCALE GENOMIC DNA]</scope>
    <source>
        <strain evidence="1 20">OXC2299</strain>
    </source>
</reference>
<evidence type="ECO:0000313" key="20">
    <source>
        <dbReference type="Proteomes" id="UP000358933"/>
    </source>
</evidence>
<dbReference type="Proteomes" id="UP000194235">
    <property type="component" value="Unassembled WGS sequence"/>
</dbReference>
<evidence type="ECO:0000313" key="17">
    <source>
        <dbReference type="Proteomes" id="UP000288507"/>
    </source>
</evidence>
<dbReference type="EMBL" id="JAJUOL010000008">
    <property type="protein sequence ID" value="MCH3851935.1"/>
    <property type="molecule type" value="Genomic_DNA"/>
</dbReference>
<reference evidence="8" key="7">
    <citation type="submission" date="2021-12" db="EMBL/GenBank/DDBJ databases">
        <title>Prevalence of phenicol resistance gene fexA in Campylobacter isolated from poultry supply chain.</title>
        <authorList>
            <person name="Tang B."/>
            <person name="Zheng X."/>
            <person name="Lin J."/>
            <person name="Lin R."/>
            <person name="Yang H."/>
            <person name="Shen Z."/>
            <person name="Xia F."/>
        </authorList>
    </citation>
    <scope>NUCLEOTIDE SEQUENCE</scope>
    <source>
        <strain evidence="8">CJHN2011004</strain>
    </source>
</reference>
<reference evidence="14 18" key="6">
    <citation type="submission" date="2019-06" db="EMBL/GenBank/DDBJ databases">
        <title>Epidemiology of MDR Campylobacter spp.</title>
        <authorList>
            <person name="Addetia A."/>
            <person name="Greninger A."/>
            <person name="Fang F."/>
        </authorList>
    </citation>
    <scope>NUCLEOTIDE SEQUENCE [LARGE SCALE GENOMIC DNA]</scope>
    <source>
        <strain evidence="14 18">HMC314</strain>
    </source>
</reference>
<evidence type="ECO:0000313" key="12">
    <source>
        <dbReference type="EMBL" id="RTJ95029.1"/>
    </source>
</evidence>
<evidence type="ECO:0000313" key="10">
    <source>
        <dbReference type="EMBL" id="RTI47794.1"/>
    </source>
</evidence>
<dbReference type="Proteomes" id="UP000358933">
    <property type="component" value="Unassembled WGS sequence"/>
</dbReference>
<dbReference type="EMBL" id="ABMIIH010000004">
    <property type="protein sequence ID" value="ELD5186739.1"/>
    <property type="molecule type" value="Genomic_DNA"/>
</dbReference>
<reference evidence="16 17" key="4">
    <citation type="journal article" date="2019" name="Appl. Environ. Microbiol.">
        <title>Population genetics and characterization of Campylobacter jejuni isolates in western jackdaws and game birds in Finland.</title>
        <authorList>
            <person name="Kovanen S."/>
            <person name="Rossi M."/>
            <person name="Pohja-Mykra M."/>
            <person name="Nieminen T."/>
            <person name="Raunio-Saarnisto M."/>
            <person name="Sauvala M."/>
            <person name="Fredriksson-Ahomaa M."/>
            <person name="Hanninen M.L."/>
            <person name="Kivisto R."/>
        </authorList>
    </citation>
    <scope>NUCLEOTIDE SEQUENCE [LARGE SCALE GENOMIC DNA]</scope>
    <source>
        <strain evidence="12 16">CB296</strain>
        <strain evidence="13">CB304</strain>
        <strain evidence="11 17">CB313</strain>
        <strain evidence="10">SO-26</strain>
    </source>
</reference>
<evidence type="ECO:0000313" key="18">
    <source>
        <dbReference type="Proteomes" id="UP000312397"/>
    </source>
</evidence>
<dbReference type="Proteomes" id="UP000287197">
    <property type="component" value="Unassembled WGS sequence"/>
</dbReference>
<dbReference type="Proteomes" id="UP000312397">
    <property type="component" value="Unassembled WGS sequence"/>
</dbReference>
<evidence type="ECO:0000313" key="19">
    <source>
        <dbReference type="Proteomes" id="UP000343544"/>
    </source>
</evidence>
<dbReference type="EMBL" id="VEVS01000015">
    <property type="protein sequence ID" value="TNO41647.1"/>
    <property type="molecule type" value="Genomic_DNA"/>
</dbReference>
<comment type="caution">
    <text evidence="12">The sequence shown here is derived from an EMBL/GenBank/DDBJ whole genome shotgun (WGS) entry which is preliminary data.</text>
</comment>
<evidence type="ECO:0000313" key="16">
    <source>
        <dbReference type="Proteomes" id="UP000287237"/>
    </source>
</evidence>
<evidence type="ECO:0000313" key="11">
    <source>
        <dbReference type="EMBL" id="RTJ79098.1"/>
    </source>
</evidence>
<dbReference type="EMBL" id="AACJKW010000005">
    <property type="protein sequence ID" value="EAK8193396.1"/>
    <property type="molecule type" value="Genomic_DNA"/>
</dbReference>
<accession>A0A1Y2P4Z3</accession>
<evidence type="ECO:0000313" key="15">
    <source>
        <dbReference type="Proteomes" id="UP000194235"/>
    </source>
</evidence>
<dbReference type="EMBL" id="AACQYW010000016">
    <property type="protein sequence ID" value="EAL7595348.1"/>
    <property type="molecule type" value="Genomic_DNA"/>
</dbReference>
<dbReference type="Proteomes" id="UP001183411">
    <property type="component" value="Unassembled WGS sequence"/>
</dbReference>
<evidence type="ECO:0000313" key="14">
    <source>
        <dbReference type="EMBL" id="TNO41647.1"/>
    </source>
</evidence>
<evidence type="ECO:0000313" key="23">
    <source>
        <dbReference type="Proteomes" id="UP000482054"/>
    </source>
</evidence>
<evidence type="ECO:0000313" key="2">
    <source>
        <dbReference type="EMBL" id="EAL7595348.1"/>
    </source>
</evidence>
<dbReference type="Proteomes" id="UP000735326">
    <property type="component" value="Unassembled WGS sequence"/>
</dbReference>
<dbReference type="AlphaFoldDB" id="A0A1Y2P4Z3"/>
<dbReference type="EMBL" id="PRCK01000006">
    <property type="protein sequence ID" value="RTJ95029.1"/>
    <property type="molecule type" value="Genomic_DNA"/>
</dbReference>
<dbReference type="EMBL" id="AAYVUT010000004">
    <property type="protein sequence ID" value="EHB2511637.1"/>
    <property type="molecule type" value="Genomic_DNA"/>
</dbReference>
<dbReference type="Proteomes" id="UP000286791">
    <property type="component" value="Unassembled WGS sequence"/>
</dbReference>
<protein>
    <submittedName>
        <fullName evidence="3">Tetratricopeptide repeat protein</fullName>
    </submittedName>
    <submittedName>
        <fullName evidence="12">Tetratricopeptide repeat-containing protein</fullName>
    </submittedName>
</protein>
<dbReference type="EMBL" id="AAMOXJ010000011">
    <property type="protein sequence ID" value="EDJ6169301.1"/>
    <property type="molecule type" value="Genomic_DNA"/>
</dbReference>
<reference evidence="7" key="8">
    <citation type="submission" date="2023-06" db="EMBL/GenBank/DDBJ databases">
        <authorList>
            <consortium name="PulseNet: The National Subtyping Network for Foodborne Disease Surveillance"/>
        </authorList>
    </citation>
    <scope>NUCLEOTIDE SEQUENCE</scope>
    <source>
        <strain evidence="6">PNUSAC020384</strain>
        <strain evidence="7">PNUSAC035917</strain>
    </source>
</reference>
<dbReference type="EMBL" id="AANOVI010000012">
    <property type="protein sequence ID" value="EDP8235072.1"/>
    <property type="molecule type" value="Genomic_DNA"/>
</dbReference>
<evidence type="ECO:0000313" key="3">
    <source>
        <dbReference type="EMBL" id="ECZ5737509.1"/>
    </source>
</evidence>
<evidence type="ECO:0000313" key="8">
    <source>
        <dbReference type="EMBL" id="MCH3851935.1"/>
    </source>
</evidence>
<evidence type="ECO:0000313" key="21">
    <source>
        <dbReference type="Proteomes" id="UP000421425"/>
    </source>
</evidence>
<dbReference type="EMBL" id="NAAF01000015">
    <property type="protein sequence ID" value="OSY76190.1"/>
    <property type="molecule type" value="Genomic_DNA"/>
</dbReference>
<dbReference type="Proteomes" id="UP000343544">
    <property type="component" value="Unassembled WGS sequence"/>
</dbReference>
<organism evidence="12 16">
    <name type="scientific">Campylobacter jejuni</name>
    <dbReference type="NCBI Taxonomy" id="197"/>
    <lineage>
        <taxon>Bacteria</taxon>
        <taxon>Pseudomonadati</taxon>
        <taxon>Campylobacterota</taxon>
        <taxon>Epsilonproteobacteria</taxon>
        <taxon>Campylobacterales</taxon>
        <taxon>Campylobacteraceae</taxon>
        <taxon>Campylobacter</taxon>
    </lineage>
</organism>
<dbReference type="Gene3D" id="1.25.40.10">
    <property type="entry name" value="Tetratricopeptide repeat domain"/>
    <property type="match status" value="1"/>
</dbReference>
<sequence length="82" mass="9695">MMKNTVTEASIYEAQGLKDEALEIYKNILKEDPDNQNAIDAVRRLSGFRSKHKDLNTQMLDFFINMKSDEEINEFKRWLIKI</sequence>
<dbReference type="EMBL" id="PRBV01000008">
    <property type="protein sequence ID" value="RTJ79098.1"/>
    <property type="molecule type" value="Genomic_DNA"/>
</dbReference>
<evidence type="ECO:0000313" key="7">
    <source>
        <dbReference type="EMBL" id="ELD5186739.1"/>
    </source>
</evidence>
<reference evidence="2 19" key="3">
    <citation type="submission" date="2018-07" db="EMBL/GenBank/DDBJ databases">
        <authorList>
            <consortium name="PulseNet: The National Subtyping Network for Foodborne Disease Surveillance"/>
            <person name="Tarr C.L."/>
            <person name="Trees E."/>
            <person name="Katz L.S."/>
            <person name="Carleton-Romer H.A."/>
            <person name="Stroika S."/>
            <person name="Kucerova Z."/>
            <person name="Roache K.F."/>
            <person name="Sabol A.L."/>
            <person name="Besser J."/>
            <person name="Gerner-Smidt P."/>
        </authorList>
    </citation>
    <scope>NUCLEOTIDE SEQUENCE [LARGE SCALE GENOMIC DNA]</scope>
    <source>
        <strain evidence="2 19">PNUSAC005307</strain>
        <strain evidence="3 21">PNUSAC012091</strain>
        <strain evidence="4 23">PNUSAC012955</strain>
        <strain evidence="5 22">PNUSAC014094</strain>
    </source>
</reference>
<gene>
    <name evidence="9" type="ORF">B5Y32_06795</name>
    <name evidence="12" type="ORF">C3H42_07105</name>
    <name evidence="13" type="ORF">C3H48_04045</name>
    <name evidence="11" type="ORF">C3H57_06210</name>
    <name evidence="10" type="ORF">C3I27_07250</name>
    <name evidence="2" type="ORF">DVI03_06925</name>
    <name evidence="1" type="ORF">E7N58_04250</name>
    <name evidence="3" type="ORF">F8Y55_02380</name>
    <name evidence="14" type="ORF">FH034_05375</name>
    <name evidence="4" type="ORF">GFF90_06820</name>
    <name evidence="5" type="ORF">GSU20_09085</name>
    <name evidence="6" type="ORF">JYC20_000795</name>
    <name evidence="8" type="ORF">LZC39_07495</name>
    <name evidence="7" type="ORF">QQI97_000897</name>
</gene>
<evidence type="ECO:0000313" key="6">
    <source>
        <dbReference type="EMBL" id="EHB2511637.1"/>
    </source>
</evidence>
<reference evidence="9 15" key="1">
    <citation type="submission" date="2017-03" db="EMBL/GenBank/DDBJ databases">
        <title>Characterization of Campylobacter jejuni water isolates.</title>
        <authorList>
            <person name="Nilsson A."/>
            <person name="Skarp A."/>
            <person name="Johansson C."/>
            <person name="Kaden R."/>
            <person name="Engstrand L."/>
            <person name="Rautelin H."/>
        </authorList>
    </citation>
    <scope>NUCLEOTIDE SEQUENCE [LARGE SCALE GENOMIC DNA]</scope>
    <source>
        <strain evidence="9 15">VA12</strain>
    </source>
</reference>
<dbReference type="RefSeq" id="WP_002859818.1">
    <property type="nucleotide sequence ID" value="NZ_AP028330.1"/>
</dbReference>
<evidence type="ECO:0000313" key="13">
    <source>
        <dbReference type="EMBL" id="RTJ98398.1"/>
    </source>
</evidence>
<evidence type="ECO:0000313" key="1">
    <source>
        <dbReference type="EMBL" id="EAK8193396.1"/>
    </source>
</evidence>
<dbReference type="Proteomes" id="UP000288507">
    <property type="component" value="Unassembled WGS sequence"/>
</dbReference>
<dbReference type="EMBL" id="AALHBX010000002">
    <property type="protein sequence ID" value="ECZ5737509.1"/>
    <property type="molecule type" value="Genomic_DNA"/>
</dbReference>